<dbReference type="AlphaFoldDB" id="A0A1W6AIX2"/>
<geneLocation type="plasmid" evidence="2 3">
    <name>unnamed3</name>
</geneLocation>
<gene>
    <name evidence="2" type="ORF">B7492_32615</name>
</gene>
<evidence type="ECO:0000313" key="3">
    <source>
        <dbReference type="Proteomes" id="UP000192932"/>
    </source>
</evidence>
<organism evidence="2 3">
    <name type="scientific">Bacillus mycoides</name>
    <dbReference type="NCBI Taxonomy" id="1405"/>
    <lineage>
        <taxon>Bacteria</taxon>
        <taxon>Bacillati</taxon>
        <taxon>Bacillota</taxon>
        <taxon>Bacilli</taxon>
        <taxon>Bacillales</taxon>
        <taxon>Bacillaceae</taxon>
        <taxon>Bacillus</taxon>
        <taxon>Bacillus cereus group</taxon>
    </lineage>
</organism>
<keyword evidence="1" id="KW-0812">Transmembrane</keyword>
<keyword evidence="2" id="KW-0614">Plasmid</keyword>
<keyword evidence="1" id="KW-0472">Membrane</keyword>
<evidence type="ECO:0000313" key="2">
    <source>
        <dbReference type="EMBL" id="ARJ25780.1"/>
    </source>
</evidence>
<name>A0A1W6AIX2_BACMY</name>
<proteinExistence type="predicted"/>
<sequence length="129" mass="15284">MSYYFSTTRNKNSNDKIDLFYIFCFVGLAVLIVIYAFYLPAREHEEKQNSKNILIAEELIAKELKIDKKNFDVELKKLEAKLMLNSWTSNEVNCFVFANGKRFEVSLEMEQIDDRNTFKPVKIKRIVER</sequence>
<reference evidence="2 3" key="1">
    <citation type="submission" date="2017-04" db="EMBL/GenBank/DDBJ databases">
        <title>The Characteristic of a Fine Plant Growth-Promoting Rhizobacteria Bacillus mycoides Gnyt1 and its Whole Genome Sequencing Analysis.</title>
        <authorList>
            <person name="Li J.H."/>
            <person name="Yao T."/>
        </authorList>
    </citation>
    <scope>NUCLEOTIDE SEQUENCE [LARGE SCALE GENOMIC DNA]</scope>
    <source>
        <strain evidence="2 3">Gnyt1</strain>
        <plasmid evidence="3">Plasmid unnamed3</plasmid>
    </source>
</reference>
<dbReference type="RefSeq" id="WP_085313495.1">
    <property type="nucleotide sequence ID" value="NZ_CP020746.1"/>
</dbReference>
<dbReference type="Proteomes" id="UP000192932">
    <property type="component" value="Plasmid unnamed3"/>
</dbReference>
<accession>A0A1W6AIX2</accession>
<keyword evidence="1" id="KW-1133">Transmembrane helix</keyword>
<evidence type="ECO:0000256" key="1">
    <source>
        <dbReference type="SAM" id="Phobius"/>
    </source>
</evidence>
<protein>
    <submittedName>
        <fullName evidence="2">Uncharacterized protein</fullName>
    </submittedName>
</protein>
<feature type="transmembrane region" description="Helical" evidence="1">
    <location>
        <begin position="20"/>
        <end position="41"/>
    </location>
</feature>
<dbReference type="EMBL" id="CP020746">
    <property type="protein sequence ID" value="ARJ25780.1"/>
    <property type="molecule type" value="Genomic_DNA"/>
</dbReference>